<evidence type="ECO:0000313" key="2">
    <source>
        <dbReference type="EMBL" id="KAH3884747.1"/>
    </source>
</evidence>
<dbReference type="EMBL" id="JAIWYP010000001">
    <property type="protein sequence ID" value="KAH3884747.1"/>
    <property type="molecule type" value="Genomic_DNA"/>
</dbReference>
<gene>
    <name evidence="2" type="ORF">DPMN_008733</name>
</gene>
<keyword evidence="3" id="KW-1185">Reference proteome</keyword>
<dbReference type="Proteomes" id="UP000828390">
    <property type="component" value="Unassembled WGS sequence"/>
</dbReference>
<reference evidence="2" key="1">
    <citation type="journal article" date="2019" name="bioRxiv">
        <title>The Genome of the Zebra Mussel, Dreissena polymorpha: A Resource for Invasive Species Research.</title>
        <authorList>
            <person name="McCartney M.A."/>
            <person name="Auch B."/>
            <person name="Kono T."/>
            <person name="Mallez S."/>
            <person name="Zhang Y."/>
            <person name="Obille A."/>
            <person name="Becker A."/>
            <person name="Abrahante J.E."/>
            <person name="Garbe J."/>
            <person name="Badalamenti J.P."/>
            <person name="Herman A."/>
            <person name="Mangelson H."/>
            <person name="Liachko I."/>
            <person name="Sullivan S."/>
            <person name="Sone E.D."/>
            <person name="Koren S."/>
            <person name="Silverstein K.A.T."/>
            <person name="Beckman K.B."/>
            <person name="Gohl D.M."/>
        </authorList>
    </citation>
    <scope>NUCLEOTIDE SEQUENCE</scope>
    <source>
        <strain evidence="2">Duluth1</strain>
        <tissue evidence="2">Whole animal</tissue>
    </source>
</reference>
<protein>
    <submittedName>
        <fullName evidence="2">Uncharacterized protein</fullName>
    </submittedName>
</protein>
<proteinExistence type="predicted"/>
<evidence type="ECO:0000256" key="1">
    <source>
        <dbReference type="SAM" id="Coils"/>
    </source>
</evidence>
<dbReference type="AlphaFoldDB" id="A0A9D4RZZ7"/>
<feature type="coiled-coil region" evidence="1">
    <location>
        <begin position="86"/>
        <end position="120"/>
    </location>
</feature>
<comment type="caution">
    <text evidence="2">The sequence shown here is derived from an EMBL/GenBank/DDBJ whole genome shotgun (WGS) entry which is preliminary data.</text>
</comment>
<accession>A0A9D4RZZ7</accession>
<reference evidence="2" key="2">
    <citation type="submission" date="2020-11" db="EMBL/GenBank/DDBJ databases">
        <authorList>
            <person name="McCartney M.A."/>
            <person name="Auch B."/>
            <person name="Kono T."/>
            <person name="Mallez S."/>
            <person name="Becker A."/>
            <person name="Gohl D.M."/>
            <person name="Silverstein K.A.T."/>
            <person name="Koren S."/>
            <person name="Bechman K.B."/>
            <person name="Herman A."/>
            <person name="Abrahante J.E."/>
            <person name="Garbe J."/>
        </authorList>
    </citation>
    <scope>NUCLEOTIDE SEQUENCE</scope>
    <source>
        <strain evidence="2">Duluth1</strain>
        <tissue evidence="2">Whole animal</tissue>
    </source>
</reference>
<sequence>MFTYLAHKPQRPNHTNMYAPHMIQQQYSPAPQSSQGPRVFSPPTYQQFTQGNPQVRTNQQDNGAFISLIERLDTRLQSIEKHVSKLDIIQNELSHVKADVAALRGENASMNSRLNEIEASCQSFSDIADDFHSNKLSTSKTLSELKFKTNKIEQQMSTFENVNTQIQENKTDLRWRSTRDNLIFVGLPESTGNTEPHDSCETILRRFLSKRIENEKNISKDDDIHINNIQFARVHRMADRPDPLWTKQN</sequence>
<evidence type="ECO:0000313" key="3">
    <source>
        <dbReference type="Proteomes" id="UP000828390"/>
    </source>
</evidence>
<name>A0A9D4RZZ7_DREPO</name>
<keyword evidence="1" id="KW-0175">Coiled coil</keyword>
<organism evidence="2 3">
    <name type="scientific">Dreissena polymorpha</name>
    <name type="common">Zebra mussel</name>
    <name type="synonym">Mytilus polymorpha</name>
    <dbReference type="NCBI Taxonomy" id="45954"/>
    <lineage>
        <taxon>Eukaryota</taxon>
        <taxon>Metazoa</taxon>
        <taxon>Spiralia</taxon>
        <taxon>Lophotrochozoa</taxon>
        <taxon>Mollusca</taxon>
        <taxon>Bivalvia</taxon>
        <taxon>Autobranchia</taxon>
        <taxon>Heteroconchia</taxon>
        <taxon>Euheterodonta</taxon>
        <taxon>Imparidentia</taxon>
        <taxon>Neoheterodontei</taxon>
        <taxon>Myida</taxon>
        <taxon>Dreissenoidea</taxon>
        <taxon>Dreissenidae</taxon>
        <taxon>Dreissena</taxon>
    </lineage>
</organism>